<evidence type="ECO:0000256" key="1">
    <source>
        <dbReference type="SAM" id="MobiDB-lite"/>
    </source>
</evidence>
<feature type="compositionally biased region" description="Acidic residues" evidence="1">
    <location>
        <begin position="33"/>
        <end position="47"/>
    </location>
</feature>
<name>A0A9N9PBL6_9GLOM</name>
<feature type="non-terminal residue" evidence="2">
    <location>
        <position position="112"/>
    </location>
</feature>
<gene>
    <name evidence="2" type="ORF">DERYTH_LOCUS27907</name>
</gene>
<dbReference type="AlphaFoldDB" id="A0A9N9PBL6"/>
<organism evidence="2 3">
    <name type="scientific">Dentiscutata erythropus</name>
    <dbReference type="NCBI Taxonomy" id="1348616"/>
    <lineage>
        <taxon>Eukaryota</taxon>
        <taxon>Fungi</taxon>
        <taxon>Fungi incertae sedis</taxon>
        <taxon>Mucoromycota</taxon>
        <taxon>Glomeromycotina</taxon>
        <taxon>Glomeromycetes</taxon>
        <taxon>Diversisporales</taxon>
        <taxon>Gigasporaceae</taxon>
        <taxon>Dentiscutata</taxon>
    </lineage>
</organism>
<feature type="non-terminal residue" evidence="2">
    <location>
        <position position="1"/>
    </location>
</feature>
<evidence type="ECO:0000313" key="2">
    <source>
        <dbReference type="EMBL" id="CAG8825470.1"/>
    </source>
</evidence>
<dbReference type="Proteomes" id="UP000789405">
    <property type="component" value="Unassembled WGS sequence"/>
</dbReference>
<keyword evidence="3" id="KW-1185">Reference proteome</keyword>
<sequence>KVEGKGRMADNRKVQALMSFWGYPESQEPDGSNNDESDDELSDEEDVFSVQKVDKVEIKELGISNILKGAVNKDKVEDSTKKRDNGTIQELDAAVVARLMKENWVSIDMGPD</sequence>
<comment type="caution">
    <text evidence="2">The sequence shown here is derived from an EMBL/GenBank/DDBJ whole genome shotgun (WGS) entry which is preliminary data.</text>
</comment>
<evidence type="ECO:0000313" key="3">
    <source>
        <dbReference type="Proteomes" id="UP000789405"/>
    </source>
</evidence>
<proteinExistence type="predicted"/>
<accession>A0A9N9PBL6</accession>
<reference evidence="2" key="1">
    <citation type="submission" date="2021-06" db="EMBL/GenBank/DDBJ databases">
        <authorList>
            <person name="Kallberg Y."/>
            <person name="Tangrot J."/>
            <person name="Rosling A."/>
        </authorList>
    </citation>
    <scope>NUCLEOTIDE SEQUENCE</scope>
    <source>
        <strain evidence="2">MA453B</strain>
    </source>
</reference>
<feature type="region of interest" description="Disordered" evidence="1">
    <location>
        <begin position="22"/>
        <end position="48"/>
    </location>
</feature>
<dbReference type="EMBL" id="CAJVPY010066517">
    <property type="protein sequence ID" value="CAG8825470.1"/>
    <property type="molecule type" value="Genomic_DNA"/>
</dbReference>
<protein>
    <submittedName>
        <fullName evidence="2">25870_t:CDS:1</fullName>
    </submittedName>
</protein>